<comment type="caution">
    <text evidence="2">The sequence shown here is derived from an EMBL/GenBank/DDBJ whole genome shotgun (WGS) entry which is preliminary data.</text>
</comment>
<feature type="region of interest" description="Disordered" evidence="1">
    <location>
        <begin position="226"/>
        <end position="282"/>
    </location>
</feature>
<protein>
    <submittedName>
        <fullName evidence="2">Uncharacterized protein</fullName>
    </submittedName>
</protein>
<dbReference type="OrthoDB" id="10259652at2759"/>
<proteinExistence type="predicted"/>
<evidence type="ECO:0000313" key="2">
    <source>
        <dbReference type="EMBL" id="KWX13996.1"/>
    </source>
</evidence>
<sequence>MRTAGYLSVLMGYHSSAAAFANFVHNQKMFEELKEEREKFAARIQSLQRARHESLARSFCSLQLQKSRSLSQFCSQITEPVSYNRNSSETRAINHFDLLTESTNGSGKVYEEQPIDVTAAPQNKVSSAVPSADIANSSTEVSCSPATYSAVRGRYKLSDNSGSFSNHSAVDVPNHLAVHDQRTGLTKDEEVSIAAAVHTPVTRHTEVVGHHAAKDIAATHRIDCQQTTTHSSSKGVSQQHHDQVDKGTMTHSLRLKSVAIQVESKRTPSARAPTPSKRMSSQSKLTVSDFVYPVRKRQEIEYHPGAISNLVHPAYSSSVLQSYTEIYKSLSNTSKAILSN</sequence>
<evidence type="ECO:0000313" key="3">
    <source>
        <dbReference type="Proteomes" id="UP000070089"/>
    </source>
</evidence>
<feature type="compositionally biased region" description="Polar residues" evidence="1">
    <location>
        <begin position="226"/>
        <end position="238"/>
    </location>
</feature>
<gene>
    <name evidence="2" type="ORF">QR46_1972</name>
</gene>
<organism evidence="2 3">
    <name type="scientific">Giardia duodenalis assemblage B</name>
    <dbReference type="NCBI Taxonomy" id="1394984"/>
    <lineage>
        <taxon>Eukaryota</taxon>
        <taxon>Metamonada</taxon>
        <taxon>Diplomonadida</taxon>
        <taxon>Hexamitidae</taxon>
        <taxon>Giardiinae</taxon>
        <taxon>Giardia</taxon>
    </lineage>
</organism>
<dbReference type="Proteomes" id="UP000070089">
    <property type="component" value="Unassembled WGS sequence"/>
</dbReference>
<dbReference type="EMBL" id="JXTI01000047">
    <property type="protein sequence ID" value="KWX13996.1"/>
    <property type="molecule type" value="Genomic_DNA"/>
</dbReference>
<name>A0A132NVA6_GIAIN</name>
<dbReference type="AlphaFoldDB" id="A0A132NVA6"/>
<accession>A0A132NVA6</accession>
<dbReference type="VEuPathDB" id="GiardiaDB:QR46_1972"/>
<evidence type="ECO:0000256" key="1">
    <source>
        <dbReference type="SAM" id="MobiDB-lite"/>
    </source>
</evidence>
<reference evidence="2 3" key="1">
    <citation type="journal article" date="2015" name="Mol. Biochem. Parasitol.">
        <title>Identification of polymorphic genes for use in assemblage B genotyping assays through comparative genomics of multiple assemblage B Giardia duodenalis isolates.</title>
        <authorList>
            <person name="Wielinga C."/>
            <person name="Thompson R.C."/>
            <person name="Monis P."/>
            <person name="Ryan U."/>
        </authorList>
    </citation>
    <scope>NUCLEOTIDE SEQUENCE [LARGE SCALE GENOMIC DNA]</scope>
    <source>
        <strain evidence="2 3">BAH15c1</strain>
    </source>
</reference>